<dbReference type="AlphaFoldDB" id="A0A6C0DXQ3"/>
<organism evidence="1">
    <name type="scientific">viral metagenome</name>
    <dbReference type="NCBI Taxonomy" id="1070528"/>
    <lineage>
        <taxon>unclassified sequences</taxon>
        <taxon>metagenomes</taxon>
        <taxon>organismal metagenomes</taxon>
    </lineage>
</organism>
<protein>
    <submittedName>
        <fullName evidence="1">Uncharacterized protein</fullName>
    </submittedName>
</protein>
<accession>A0A6C0DXQ3</accession>
<name>A0A6C0DXQ3_9ZZZZ</name>
<dbReference type="EMBL" id="MN739686">
    <property type="protein sequence ID" value="QHT21161.1"/>
    <property type="molecule type" value="Genomic_DNA"/>
</dbReference>
<proteinExistence type="predicted"/>
<evidence type="ECO:0000313" key="1">
    <source>
        <dbReference type="EMBL" id="QHT21161.1"/>
    </source>
</evidence>
<sequence>MSSSRNKNTQLNYDLEKSNKEKILNETFYIHSSSGRPISDCIPSLGYMPSHISRDALANNAIDIESQLRGIGSTNLETPSSIVIPSIRTIEFKDFFERPQTVIMPYPLVYENYQRPNLH</sequence>
<reference evidence="1" key="1">
    <citation type="journal article" date="2020" name="Nature">
        <title>Giant virus diversity and host interactions through global metagenomics.</title>
        <authorList>
            <person name="Schulz F."/>
            <person name="Roux S."/>
            <person name="Paez-Espino D."/>
            <person name="Jungbluth S."/>
            <person name="Walsh D.A."/>
            <person name="Denef V.J."/>
            <person name="McMahon K.D."/>
            <person name="Konstantinidis K.T."/>
            <person name="Eloe-Fadrosh E.A."/>
            <person name="Kyrpides N.C."/>
            <person name="Woyke T."/>
        </authorList>
    </citation>
    <scope>NUCLEOTIDE SEQUENCE</scope>
    <source>
        <strain evidence="1">GVMAG-M-3300023174-75</strain>
    </source>
</reference>